<organism evidence="12 13">
    <name type="scientific">Clostridium liquoris</name>
    <dbReference type="NCBI Taxonomy" id="1289519"/>
    <lineage>
        <taxon>Bacteria</taxon>
        <taxon>Bacillati</taxon>
        <taxon>Bacillota</taxon>
        <taxon>Clostridia</taxon>
        <taxon>Eubacteriales</taxon>
        <taxon>Clostridiaceae</taxon>
        <taxon>Clostridium</taxon>
    </lineage>
</organism>
<dbReference type="Pfam" id="PF00085">
    <property type="entry name" value="Thioredoxin"/>
    <property type="match status" value="1"/>
</dbReference>
<dbReference type="NCBIfam" id="TIGR01068">
    <property type="entry name" value="thioredoxin"/>
    <property type="match status" value="1"/>
</dbReference>
<feature type="disulfide bond" description="Redox-active" evidence="10">
    <location>
        <begin position="30"/>
        <end position="33"/>
    </location>
</feature>
<feature type="domain" description="Thioredoxin" evidence="11">
    <location>
        <begin position="1"/>
        <end position="105"/>
    </location>
</feature>
<keyword evidence="4" id="KW-0249">Electron transport</keyword>
<reference evidence="12 13" key="1">
    <citation type="submission" date="2018-03" db="EMBL/GenBank/DDBJ databases">
        <title>Genome sequence of Clostridium liquoris DSM 100320.</title>
        <authorList>
            <person name="Poehlein A."/>
            <person name="Daniel R."/>
        </authorList>
    </citation>
    <scope>NUCLEOTIDE SEQUENCE [LARGE SCALE GENOMIC DNA]</scope>
    <source>
        <strain evidence="12 13">DSM 100320</strain>
    </source>
</reference>
<evidence type="ECO:0000256" key="8">
    <source>
        <dbReference type="PIRNR" id="PIRNR000077"/>
    </source>
</evidence>
<evidence type="ECO:0000256" key="5">
    <source>
        <dbReference type="ARBA" id="ARBA00023157"/>
    </source>
</evidence>
<keyword evidence="5 10" id="KW-1015">Disulfide bond</keyword>
<proteinExistence type="inferred from homology"/>
<dbReference type="PANTHER" id="PTHR45663:SF11">
    <property type="entry name" value="GEO12009P1"/>
    <property type="match status" value="1"/>
</dbReference>
<dbReference type="InterPro" id="IPR005746">
    <property type="entry name" value="Thioredoxin"/>
</dbReference>
<dbReference type="GO" id="GO:0015035">
    <property type="term" value="F:protein-disulfide reductase activity"/>
    <property type="evidence" value="ECO:0007669"/>
    <property type="project" value="UniProtKB-UniRule"/>
</dbReference>
<dbReference type="AlphaFoldDB" id="A0A2T0B9G7"/>
<evidence type="ECO:0000256" key="4">
    <source>
        <dbReference type="ARBA" id="ARBA00022982"/>
    </source>
</evidence>
<evidence type="ECO:0000256" key="10">
    <source>
        <dbReference type="PIRSR" id="PIRSR000077-4"/>
    </source>
</evidence>
<dbReference type="Gene3D" id="3.40.30.10">
    <property type="entry name" value="Glutaredoxin"/>
    <property type="match status" value="1"/>
</dbReference>
<keyword evidence="13" id="KW-1185">Reference proteome</keyword>
<evidence type="ECO:0000256" key="9">
    <source>
        <dbReference type="PIRSR" id="PIRSR000077-1"/>
    </source>
</evidence>
<feature type="site" description="Deprotonates C-terminal active site Cys" evidence="9">
    <location>
        <position position="24"/>
    </location>
</feature>
<feature type="site" description="Contributes to redox potential value" evidence="9">
    <location>
        <position position="31"/>
    </location>
</feature>
<protein>
    <recommendedName>
        <fullName evidence="2 7">Thioredoxin</fullName>
    </recommendedName>
</protein>
<evidence type="ECO:0000259" key="11">
    <source>
        <dbReference type="PROSITE" id="PS51352"/>
    </source>
</evidence>
<gene>
    <name evidence="12" type="primary">trxA</name>
    <name evidence="12" type="ORF">CLLI_01140</name>
</gene>
<evidence type="ECO:0000256" key="6">
    <source>
        <dbReference type="ARBA" id="ARBA00023284"/>
    </source>
</evidence>
<name>A0A2T0B9G7_9CLOT</name>
<dbReference type="InterPro" id="IPR013766">
    <property type="entry name" value="Thioredoxin_domain"/>
</dbReference>
<feature type="active site" description="Nucleophile" evidence="9">
    <location>
        <position position="33"/>
    </location>
</feature>
<comment type="similarity">
    <text evidence="1 8">Belongs to the thioredoxin family.</text>
</comment>
<dbReference type="FunFam" id="3.40.30.10:FF:000001">
    <property type="entry name" value="Thioredoxin"/>
    <property type="match status" value="1"/>
</dbReference>
<dbReference type="RefSeq" id="WP_106062343.1">
    <property type="nucleotide sequence ID" value="NZ_PVXO01000005.1"/>
</dbReference>
<dbReference type="GO" id="GO:0045454">
    <property type="term" value="P:cell redox homeostasis"/>
    <property type="evidence" value="ECO:0007669"/>
    <property type="project" value="TreeGrafter"/>
</dbReference>
<evidence type="ECO:0000313" key="12">
    <source>
        <dbReference type="EMBL" id="PRR80541.1"/>
    </source>
</evidence>
<dbReference type="OrthoDB" id="9790390at2"/>
<evidence type="ECO:0000256" key="3">
    <source>
        <dbReference type="ARBA" id="ARBA00022448"/>
    </source>
</evidence>
<evidence type="ECO:0000256" key="2">
    <source>
        <dbReference type="ARBA" id="ARBA00020570"/>
    </source>
</evidence>
<sequence length="105" mass="11714">MIKEINDKDFKQEVVNSESTTVVDFWASWCGPCKMLSPVIDELAQELNGEAKFVKVNVDENPVASSEYRVASIPTVMVFKGGKVVETLVGFRPKQAIKTAIERHI</sequence>
<dbReference type="PROSITE" id="PS00194">
    <property type="entry name" value="THIOREDOXIN_1"/>
    <property type="match status" value="1"/>
</dbReference>
<accession>A0A2T0B9G7</accession>
<dbReference type="GO" id="GO:0005829">
    <property type="term" value="C:cytosol"/>
    <property type="evidence" value="ECO:0007669"/>
    <property type="project" value="TreeGrafter"/>
</dbReference>
<feature type="site" description="Contributes to redox potential value" evidence="9">
    <location>
        <position position="32"/>
    </location>
</feature>
<evidence type="ECO:0000256" key="7">
    <source>
        <dbReference type="NCBIfam" id="TIGR01068"/>
    </source>
</evidence>
<dbReference type="SUPFAM" id="SSF52833">
    <property type="entry name" value="Thioredoxin-like"/>
    <property type="match status" value="1"/>
</dbReference>
<dbReference type="PRINTS" id="PR00421">
    <property type="entry name" value="THIOREDOXIN"/>
</dbReference>
<feature type="active site" description="Nucleophile" evidence="9">
    <location>
        <position position="30"/>
    </location>
</feature>
<keyword evidence="3" id="KW-0813">Transport</keyword>
<dbReference type="InterPro" id="IPR017937">
    <property type="entry name" value="Thioredoxin_CS"/>
</dbReference>
<keyword evidence="6 10" id="KW-0676">Redox-active center</keyword>
<evidence type="ECO:0000256" key="1">
    <source>
        <dbReference type="ARBA" id="ARBA00008987"/>
    </source>
</evidence>
<dbReference type="PIRSF" id="PIRSF000077">
    <property type="entry name" value="Thioredoxin"/>
    <property type="match status" value="1"/>
</dbReference>
<dbReference type="InterPro" id="IPR036249">
    <property type="entry name" value="Thioredoxin-like_sf"/>
</dbReference>
<dbReference type="PROSITE" id="PS51352">
    <property type="entry name" value="THIOREDOXIN_2"/>
    <property type="match status" value="1"/>
</dbReference>
<dbReference type="CDD" id="cd02947">
    <property type="entry name" value="TRX_family"/>
    <property type="match status" value="1"/>
</dbReference>
<dbReference type="EMBL" id="PVXO01000005">
    <property type="protein sequence ID" value="PRR80541.1"/>
    <property type="molecule type" value="Genomic_DNA"/>
</dbReference>
<evidence type="ECO:0000313" key="13">
    <source>
        <dbReference type="Proteomes" id="UP000239706"/>
    </source>
</evidence>
<comment type="caution">
    <text evidence="12">The sequence shown here is derived from an EMBL/GenBank/DDBJ whole genome shotgun (WGS) entry which is preliminary data.</text>
</comment>
<dbReference type="Proteomes" id="UP000239706">
    <property type="component" value="Unassembled WGS sequence"/>
</dbReference>
<dbReference type="PANTHER" id="PTHR45663">
    <property type="entry name" value="GEO12009P1"/>
    <property type="match status" value="1"/>
</dbReference>